<evidence type="ECO:0000256" key="2">
    <source>
        <dbReference type="ARBA" id="ARBA00012438"/>
    </source>
</evidence>
<dbReference type="Pfam" id="PF00512">
    <property type="entry name" value="HisKA"/>
    <property type="match status" value="1"/>
</dbReference>
<comment type="caution">
    <text evidence="10">The sequence shown here is derived from an EMBL/GenBank/DDBJ whole genome shotgun (WGS) entry which is preliminary data.</text>
</comment>
<dbReference type="InParanoid" id="A0A423X7C1"/>
<keyword evidence="3 6" id="KW-0597">Phosphoprotein</keyword>
<feature type="region of interest" description="Disordered" evidence="7">
    <location>
        <begin position="247"/>
        <end position="272"/>
    </location>
</feature>
<dbReference type="CDD" id="cd17546">
    <property type="entry name" value="REC_hyHK_CKI1_RcsC-like"/>
    <property type="match status" value="1"/>
</dbReference>
<feature type="region of interest" description="Disordered" evidence="7">
    <location>
        <begin position="381"/>
        <end position="413"/>
    </location>
</feature>
<protein>
    <recommendedName>
        <fullName evidence="2">histidine kinase</fullName>
        <ecNumber evidence="2">2.7.13.3</ecNumber>
    </recommendedName>
</protein>
<gene>
    <name evidence="10" type="ORF">VPNG_05552</name>
</gene>
<evidence type="ECO:0000256" key="6">
    <source>
        <dbReference type="PROSITE-ProRule" id="PRU00169"/>
    </source>
</evidence>
<dbReference type="EMBL" id="LKEB01000026">
    <property type="protein sequence ID" value="ROW11646.1"/>
    <property type="molecule type" value="Genomic_DNA"/>
</dbReference>
<proteinExistence type="predicted"/>
<dbReference type="InterPro" id="IPR003594">
    <property type="entry name" value="HATPase_dom"/>
</dbReference>
<dbReference type="SUPFAM" id="SSF52172">
    <property type="entry name" value="CheY-like"/>
    <property type="match status" value="1"/>
</dbReference>
<dbReference type="InterPro" id="IPR004358">
    <property type="entry name" value="Sig_transdc_His_kin-like_C"/>
</dbReference>
<keyword evidence="5" id="KW-0418">Kinase</keyword>
<dbReference type="GO" id="GO:0000155">
    <property type="term" value="F:phosphorelay sensor kinase activity"/>
    <property type="evidence" value="ECO:0007669"/>
    <property type="project" value="InterPro"/>
</dbReference>
<dbReference type="SUPFAM" id="SSF47384">
    <property type="entry name" value="Homodimeric domain of signal transducing histidine kinase"/>
    <property type="match status" value="1"/>
</dbReference>
<reference evidence="10 11" key="1">
    <citation type="submission" date="2015-09" db="EMBL/GenBank/DDBJ databases">
        <title>Host preference determinants of Valsa canker pathogens revealed by comparative genomics.</title>
        <authorList>
            <person name="Yin Z."/>
            <person name="Huang L."/>
        </authorList>
    </citation>
    <scope>NUCLEOTIDE SEQUENCE [LARGE SCALE GENOMIC DNA]</scope>
    <source>
        <strain evidence="10 11">SXYLt</strain>
    </source>
</reference>
<evidence type="ECO:0000256" key="1">
    <source>
        <dbReference type="ARBA" id="ARBA00000085"/>
    </source>
</evidence>
<feature type="modified residue" description="4-aspartylphosphate" evidence="6">
    <location>
        <position position="1199"/>
    </location>
</feature>
<dbReference type="SMART" id="SM00387">
    <property type="entry name" value="HATPase_c"/>
    <property type="match status" value="1"/>
</dbReference>
<evidence type="ECO:0000313" key="10">
    <source>
        <dbReference type="EMBL" id="ROW11646.1"/>
    </source>
</evidence>
<evidence type="ECO:0000313" key="11">
    <source>
        <dbReference type="Proteomes" id="UP000285146"/>
    </source>
</evidence>
<dbReference type="InterPro" id="IPR001789">
    <property type="entry name" value="Sig_transdc_resp-reg_receiver"/>
</dbReference>
<dbReference type="InterPro" id="IPR036890">
    <property type="entry name" value="HATPase_C_sf"/>
</dbReference>
<feature type="domain" description="Response regulatory" evidence="9">
    <location>
        <begin position="1148"/>
        <end position="1269"/>
    </location>
</feature>
<dbReference type="Gene3D" id="1.10.287.130">
    <property type="match status" value="1"/>
</dbReference>
<feature type="compositionally biased region" description="Polar residues" evidence="7">
    <location>
        <begin position="299"/>
        <end position="319"/>
    </location>
</feature>
<feature type="region of interest" description="Disordered" evidence="7">
    <location>
        <begin position="1041"/>
        <end position="1148"/>
    </location>
</feature>
<name>A0A423X7C1_9PEZI</name>
<evidence type="ECO:0000256" key="3">
    <source>
        <dbReference type="ARBA" id="ARBA00022553"/>
    </source>
</evidence>
<dbReference type="PRINTS" id="PR00344">
    <property type="entry name" value="BCTRLSENSOR"/>
</dbReference>
<dbReference type="OrthoDB" id="303614at2759"/>
<dbReference type="PROSITE" id="PS50110">
    <property type="entry name" value="RESPONSE_REGULATORY"/>
    <property type="match status" value="1"/>
</dbReference>
<dbReference type="Proteomes" id="UP000285146">
    <property type="component" value="Unassembled WGS sequence"/>
</dbReference>
<dbReference type="Gene3D" id="3.40.50.2300">
    <property type="match status" value="1"/>
</dbReference>
<feature type="region of interest" description="Disordered" evidence="7">
    <location>
        <begin position="473"/>
        <end position="509"/>
    </location>
</feature>
<dbReference type="Pfam" id="PF00072">
    <property type="entry name" value="Response_reg"/>
    <property type="match status" value="1"/>
</dbReference>
<comment type="catalytic activity">
    <reaction evidence="1">
        <text>ATP + protein L-histidine = ADP + protein N-phospho-L-histidine.</text>
        <dbReference type="EC" id="2.7.13.3"/>
    </reaction>
</comment>
<dbReference type="PROSITE" id="PS50109">
    <property type="entry name" value="HIS_KIN"/>
    <property type="match status" value="1"/>
</dbReference>
<keyword evidence="11" id="KW-1185">Reference proteome</keyword>
<dbReference type="SUPFAM" id="SSF55874">
    <property type="entry name" value="ATPase domain of HSP90 chaperone/DNA topoisomerase II/histidine kinase"/>
    <property type="match status" value="1"/>
</dbReference>
<dbReference type="SUPFAM" id="SSF55781">
    <property type="entry name" value="GAF domain-like"/>
    <property type="match status" value="1"/>
</dbReference>
<feature type="domain" description="Histidine kinase" evidence="8">
    <location>
        <begin position="595"/>
        <end position="890"/>
    </location>
</feature>
<evidence type="ECO:0000256" key="5">
    <source>
        <dbReference type="ARBA" id="ARBA00022777"/>
    </source>
</evidence>
<dbReference type="SMART" id="SM00388">
    <property type="entry name" value="HisKA"/>
    <property type="match status" value="1"/>
</dbReference>
<feature type="compositionally biased region" description="Basic and acidic residues" evidence="7">
    <location>
        <begin position="1113"/>
        <end position="1126"/>
    </location>
</feature>
<organism evidence="10 11">
    <name type="scientific">Cytospora leucostoma</name>
    <dbReference type="NCBI Taxonomy" id="1230097"/>
    <lineage>
        <taxon>Eukaryota</taxon>
        <taxon>Fungi</taxon>
        <taxon>Dikarya</taxon>
        <taxon>Ascomycota</taxon>
        <taxon>Pezizomycotina</taxon>
        <taxon>Sordariomycetes</taxon>
        <taxon>Sordariomycetidae</taxon>
        <taxon>Diaporthales</taxon>
        <taxon>Cytosporaceae</taxon>
        <taxon>Cytospora</taxon>
    </lineage>
</organism>
<sequence>MAMAMSSSQPVASEGVRTRETLKYAGPLLSHSHRIDTSRPVEHQELKPCPDASLTAYLQLGCFKLGASRAFISLFDRHNQHVIAEATQPLPLDPKQVDVRQLWSCGTARPRAANCPDELVLSGRPSDQHGGVSEEATDTLPIVVVSDLRSDDRFSGSIVHEQWHGHNFYAGVPLRAKNGVNIGVYSVLDGPPRSDLDENSKGFLHDMSSIVMHYLESRAAKDSIHRGERMIRGLGSFVEGKSTLTSSTNAFEDEPGQQEGSLNQEQQGLQRKQDAAIAIGHQTGSPKDLRLALRRGPSETMSTTSATRSGVVSKCTVTDEQPEAAPLANRQSVTASDPYNNIIKETFSRASNIIRESVEVEGALFLDASIGSFGGLVYGHKPRDSSESTDSPPYSSSGNEDQPMSSSPPSSADIRQSCEVLGFSTGQSSSINSATSSIERVPERLLSVLLRRYPTGKIFNFDLDGTLLSGESDLDSPAAATSSRSGSPRRQDSSIVSAGKRKTRESRQFNSLERQAKAISSIFPGARSVAVVPLWDPVKDRWFSGGILWTNSPTRIFTVEGELSYLRAFGTTLMGEVARLNAFASDKSKSDFLSSLSHELRSPLHGVIAAVDLLNDTNIDAFQGDTVHLIETSGRTLLDTLDHLLDHSKINNYITSSKLAKRQSRARPRGFHSSKAHDMGMMAKESDAQLDVLVEEVTESVFAGYNFQVMSIARVSRKKRQIDDEAIGRLDTDAAVEAFAHDAIKSGMSQHSKREGVLVYLDIDPTISWQYRAQPGAIRRVVMNLLGNSLKFTTNGYIWISMRQVDTPTRKGQQHSNVVLMVSDSGKGIGDEYLQNDLFSPFKQEDPLAPGTGLGLSLVRQISSTMGGSVTVTSQLGRGTTARVTLPLTRPIQPVHDDGGHQALLEKLRGLSLCLSGFNRFHHRVIEETPEHPSKVSEAAVMETLCRDWLGLRIIPRDAVETDRPDIFLYNEAAFTDLDGRAISERLDIPSVVICRDALTAHTFAKSAEKSWVTEFISQPVGPRRLARSLALAVLKWKQGPHTRASSGSQKHTPPGAPTDLRGVKKELGQVGYSRVDARSPNSLKDDLPAMPDGNGKPTDSPNSPKVPGPRANFDKSRDTPKETEAPSRPTPSGEGTKKTPVGPGQRKYLLVDDNGVNLRILCSFMNKLGYEYDIAVDGLQAVQKYTSKPELYQCILMDISMPVLDGVQATRKIREHEQAERLPPTTVIALTGLGSNSIRREATASGINIFLTKPVNLKSLREVLDEYMNGGT</sequence>
<dbReference type="FunFam" id="1.10.287.130:FF:000023">
    <property type="entry name" value="Sensor histidine kinase/response regulator, putative"/>
    <property type="match status" value="1"/>
</dbReference>
<dbReference type="AlphaFoldDB" id="A0A423X7C1"/>
<feature type="compositionally biased region" description="Low complexity" evidence="7">
    <location>
        <begin position="388"/>
        <end position="397"/>
    </location>
</feature>
<dbReference type="EC" id="2.7.13.3" evidence="2"/>
<evidence type="ECO:0000259" key="9">
    <source>
        <dbReference type="PROSITE" id="PS50110"/>
    </source>
</evidence>
<dbReference type="GO" id="GO:0009927">
    <property type="term" value="F:histidine phosphotransfer kinase activity"/>
    <property type="evidence" value="ECO:0007669"/>
    <property type="project" value="TreeGrafter"/>
</dbReference>
<dbReference type="PANTHER" id="PTHR43047">
    <property type="entry name" value="TWO-COMPONENT HISTIDINE PROTEIN KINASE"/>
    <property type="match status" value="1"/>
</dbReference>
<feature type="compositionally biased region" description="Polar residues" evidence="7">
    <location>
        <begin position="479"/>
        <end position="496"/>
    </location>
</feature>
<dbReference type="GO" id="GO:0005886">
    <property type="term" value="C:plasma membrane"/>
    <property type="evidence" value="ECO:0007669"/>
    <property type="project" value="TreeGrafter"/>
</dbReference>
<evidence type="ECO:0000256" key="7">
    <source>
        <dbReference type="SAM" id="MobiDB-lite"/>
    </source>
</evidence>
<dbReference type="Pfam" id="PF02518">
    <property type="entry name" value="HATPase_c"/>
    <property type="match status" value="1"/>
</dbReference>
<evidence type="ECO:0000256" key="4">
    <source>
        <dbReference type="ARBA" id="ARBA00022679"/>
    </source>
</evidence>
<feature type="region of interest" description="Disordered" evidence="7">
    <location>
        <begin position="297"/>
        <end position="332"/>
    </location>
</feature>
<dbReference type="STRING" id="1230097.A0A423X7C1"/>
<evidence type="ECO:0000259" key="8">
    <source>
        <dbReference type="PROSITE" id="PS50109"/>
    </source>
</evidence>
<feature type="compositionally biased region" description="Polar residues" evidence="7">
    <location>
        <begin position="398"/>
        <end position="413"/>
    </location>
</feature>
<dbReference type="SMART" id="SM00448">
    <property type="entry name" value="REC"/>
    <property type="match status" value="1"/>
</dbReference>
<dbReference type="InterPro" id="IPR003661">
    <property type="entry name" value="HisK_dim/P_dom"/>
</dbReference>
<feature type="compositionally biased region" description="Polar residues" evidence="7">
    <location>
        <begin position="258"/>
        <end position="270"/>
    </location>
</feature>
<dbReference type="CDD" id="cd00082">
    <property type="entry name" value="HisKA"/>
    <property type="match status" value="1"/>
</dbReference>
<dbReference type="PANTHER" id="PTHR43047:SF72">
    <property type="entry name" value="OSMOSENSING HISTIDINE PROTEIN KINASE SLN1"/>
    <property type="match status" value="1"/>
</dbReference>
<accession>A0A423X7C1</accession>
<dbReference type="InterPro" id="IPR011006">
    <property type="entry name" value="CheY-like_superfamily"/>
</dbReference>
<dbReference type="Gene3D" id="3.30.565.10">
    <property type="entry name" value="Histidine kinase-like ATPase, C-terminal domain"/>
    <property type="match status" value="1"/>
</dbReference>
<keyword evidence="4" id="KW-0808">Transferase</keyword>
<dbReference type="InterPro" id="IPR005467">
    <property type="entry name" value="His_kinase_dom"/>
</dbReference>
<dbReference type="InterPro" id="IPR036097">
    <property type="entry name" value="HisK_dim/P_sf"/>
</dbReference>